<keyword evidence="2" id="KW-1185">Reference proteome</keyword>
<gene>
    <name evidence="1" type="ORF">N789_06120</name>
</gene>
<dbReference type="eggNOG" id="ENOG5032VXH">
    <property type="taxonomic scope" value="Bacteria"/>
</dbReference>
<accession>A0A091B072</accession>
<sequence>MIMEKPMTPTRKPRVSPVRLVLLLLLALLLPLSALAYNKNRVATDANGQPLHISGSVVIIEPDIELSEVLAGGVTEPRREWTQAARRLYPAAVRSRLTGASKTLVPDYRIPVDLPPASRMGQIIRLNEAVSMSVLAYSSPGNQLATKGKRLDWTLGPGVEELRKATGADYALFTYMRDSYTSAGRKALRVVGLLLLGGDIGGGSQIGVTTLVDLRTGQVVWFNFLAKQTGDLRDEQGASATVNNMLQGLPL</sequence>
<dbReference type="AlphaFoldDB" id="A0A091B072"/>
<comment type="caution">
    <text evidence="1">The sequence shown here is derived from an EMBL/GenBank/DDBJ whole genome shotgun (WGS) entry which is preliminary data.</text>
</comment>
<dbReference type="PATRIC" id="fig|1121015.4.peg.716"/>
<name>A0A091B072_9GAMM</name>
<proteinExistence type="predicted"/>
<reference evidence="1 2" key="1">
    <citation type="submission" date="2013-09" db="EMBL/GenBank/DDBJ databases">
        <title>Genome sequencing of Arenimonas oryziterrae.</title>
        <authorList>
            <person name="Chen F."/>
            <person name="Wang G."/>
        </authorList>
    </citation>
    <scope>NUCLEOTIDE SEQUENCE [LARGE SCALE GENOMIC DNA]</scope>
    <source>
        <strain evidence="1 2">YC6267</strain>
    </source>
</reference>
<evidence type="ECO:0000313" key="1">
    <source>
        <dbReference type="EMBL" id="KFN44299.1"/>
    </source>
</evidence>
<dbReference type="STRING" id="1121015.GCA_000420545_00489"/>
<organism evidence="1 2">
    <name type="scientific">Arenimonas oryziterrae DSM 21050 = YC6267</name>
    <dbReference type="NCBI Taxonomy" id="1121015"/>
    <lineage>
        <taxon>Bacteria</taxon>
        <taxon>Pseudomonadati</taxon>
        <taxon>Pseudomonadota</taxon>
        <taxon>Gammaproteobacteria</taxon>
        <taxon>Lysobacterales</taxon>
        <taxon>Lysobacteraceae</taxon>
        <taxon>Arenimonas</taxon>
    </lineage>
</organism>
<dbReference type="Proteomes" id="UP000029385">
    <property type="component" value="Unassembled WGS sequence"/>
</dbReference>
<evidence type="ECO:0000313" key="2">
    <source>
        <dbReference type="Proteomes" id="UP000029385"/>
    </source>
</evidence>
<dbReference type="EMBL" id="AVCI01000002">
    <property type="protein sequence ID" value="KFN44299.1"/>
    <property type="molecule type" value="Genomic_DNA"/>
</dbReference>
<protein>
    <submittedName>
        <fullName evidence="1">Uncharacterized protein</fullName>
    </submittedName>
</protein>